<gene>
    <name evidence="1" type="ORF">BV98_000001</name>
</gene>
<dbReference type="AlphaFoldDB" id="A0A086PED6"/>
<evidence type="ECO:0000313" key="1">
    <source>
        <dbReference type="EMBL" id="KFG91754.1"/>
    </source>
</evidence>
<accession>A0A086PED6</accession>
<sequence length="82" mass="9404">MNLRAFLTFIFLRRISIELFEFVILASGRVERGCGVEFLISQTAKGHDANLLYNALPKVFRSDNPRGNRLSPPRQIPIEMQI</sequence>
<proteinExistence type="predicted"/>
<organism evidence="1 2">
    <name type="scientific">Sphingobium herbicidovorans (strain ATCC 700291 / DSM 11019 / CCUG 56400 / KCTC 2939 / LMG 18315 / NBRC 16415 / MH)</name>
    <name type="common">Sphingomonas herbicidovorans</name>
    <dbReference type="NCBI Taxonomy" id="1219045"/>
    <lineage>
        <taxon>Bacteria</taxon>
        <taxon>Pseudomonadati</taxon>
        <taxon>Pseudomonadota</taxon>
        <taxon>Alphaproteobacteria</taxon>
        <taxon>Sphingomonadales</taxon>
        <taxon>Sphingomonadaceae</taxon>
        <taxon>Sphingobium</taxon>
    </lineage>
</organism>
<reference evidence="1" key="1">
    <citation type="submission" date="2014-08" db="EMBL/GenBank/DDBJ databases">
        <title>Draft genome sequences of Sphingobium herbicidovorans.</title>
        <authorList>
            <person name="Gan H.M."/>
            <person name="Gan H.Y."/>
            <person name="Savka M.A."/>
        </authorList>
    </citation>
    <scope>NUCLEOTIDE SEQUENCE [LARGE SCALE GENOMIC DNA]</scope>
    <source>
        <strain evidence="1">NBRC 16415</strain>
    </source>
</reference>
<dbReference type="STRING" id="76947.GCA_002080435_01021"/>
<dbReference type="EMBL" id="JFZA02000001">
    <property type="protein sequence ID" value="KFG91754.1"/>
    <property type="molecule type" value="Genomic_DNA"/>
</dbReference>
<name>A0A086PED6_SPHHM</name>
<comment type="caution">
    <text evidence="1">The sequence shown here is derived from an EMBL/GenBank/DDBJ whole genome shotgun (WGS) entry which is preliminary data.</text>
</comment>
<keyword evidence="2" id="KW-1185">Reference proteome</keyword>
<dbReference type="Proteomes" id="UP000024284">
    <property type="component" value="Unassembled WGS sequence"/>
</dbReference>
<evidence type="ECO:0000313" key="2">
    <source>
        <dbReference type="Proteomes" id="UP000024284"/>
    </source>
</evidence>
<protein>
    <submittedName>
        <fullName evidence="1">Uncharacterized protein</fullName>
    </submittedName>
</protein>